<gene>
    <name evidence="2" type="ORF">K529_001280</name>
</gene>
<feature type="signal peptide" evidence="1">
    <location>
        <begin position="1"/>
        <end position="23"/>
    </location>
</feature>
<accession>A0A1B0ZYH3</accession>
<protein>
    <recommendedName>
        <fullName evidence="4">Lipoprotein</fullName>
    </recommendedName>
</protein>
<dbReference type="EMBL" id="CP015230">
    <property type="protein sequence ID" value="ANP39385.1"/>
    <property type="molecule type" value="Genomic_DNA"/>
</dbReference>
<dbReference type="OrthoDB" id="5296954at2"/>
<dbReference type="KEGG" id="rmb:K529_001280"/>
<dbReference type="InterPro" id="IPR024409">
    <property type="entry name" value="DUF3833"/>
</dbReference>
<evidence type="ECO:0000313" key="2">
    <source>
        <dbReference type="EMBL" id="ANP39385.1"/>
    </source>
</evidence>
<dbReference type="STRING" id="1265309.K529_001280"/>
<dbReference type="AlphaFoldDB" id="A0A1B0ZYH3"/>
<evidence type="ECO:0000313" key="3">
    <source>
        <dbReference type="Proteomes" id="UP000013243"/>
    </source>
</evidence>
<dbReference type="Proteomes" id="UP000013243">
    <property type="component" value="Chromosome"/>
</dbReference>
<sequence>MKYIWRAALMVTAVLAMLGLANCGRPSLGDAKLSDRQLNLEDYFAGKTVAYGQFKDRFGTVRRRFKVDIDGAWDGERLTLNERFAYADGSSETRNWVLTKTGADQWVGTAEGVQGQAQGREVGDTFNWTYTIDLPMPDGDSMRVDFDDWMWLQEDGRLLNIAYMQRFGVTLGEVTIFFEKRQ</sequence>
<dbReference type="GeneID" id="28248422"/>
<dbReference type="Pfam" id="PF12915">
    <property type="entry name" value="DUF3833"/>
    <property type="match status" value="1"/>
</dbReference>
<organism evidence="2 3">
    <name type="scientific">Tritonibacter mobilis F1926</name>
    <dbReference type="NCBI Taxonomy" id="1265309"/>
    <lineage>
        <taxon>Bacteria</taxon>
        <taxon>Pseudomonadati</taxon>
        <taxon>Pseudomonadota</taxon>
        <taxon>Alphaproteobacteria</taxon>
        <taxon>Rhodobacterales</taxon>
        <taxon>Paracoccaceae</taxon>
        <taxon>Tritonibacter</taxon>
    </lineage>
</organism>
<keyword evidence="1" id="KW-0732">Signal</keyword>
<proteinExistence type="predicted"/>
<evidence type="ECO:0008006" key="4">
    <source>
        <dbReference type="Google" id="ProtNLM"/>
    </source>
</evidence>
<reference evidence="2 3" key="1">
    <citation type="journal article" date="2016" name="ISME J.">
        <title>Global occurrence and heterogeneity of the Roseobacter-clade species Ruegeria mobilis.</title>
        <authorList>
            <person name="Sonnenschein E."/>
            <person name="Gram L."/>
        </authorList>
    </citation>
    <scope>NUCLEOTIDE SEQUENCE [LARGE SCALE GENOMIC DNA]</scope>
    <source>
        <strain evidence="2 3">F1926</strain>
    </source>
</reference>
<name>A0A1B0ZYH3_9RHOB</name>
<feature type="chain" id="PRO_5008518223" description="Lipoprotein" evidence="1">
    <location>
        <begin position="24"/>
        <end position="182"/>
    </location>
</feature>
<evidence type="ECO:0000256" key="1">
    <source>
        <dbReference type="SAM" id="SignalP"/>
    </source>
</evidence>
<dbReference type="RefSeq" id="WP_005632151.1">
    <property type="nucleotide sequence ID" value="NZ_CP015230.1"/>
</dbReference>